<evidence type="ECO:0000313" key="2">
    <source>
        <dbReference type="EMBL" id="ABW35064.1"/>
    </source>
</evidence>
<name>A8ZRF5_DEIGD</name>
<keyword evidence="1" id="KW-1133">Transmembrane helix</keyword>
<keyword evidence="1" id="KW-0472">Membrane</keyword>
<sequence>MKKALLALVYTLAYSAVVATGPLLVITSPTTRPPFALALLGLLGAGAASAQSVSEHALDFGILSPFSDLIWGGLGLGANAALYFLARYLKGKGTLLKSEQLRHALEVVGHLVVAKVAEINAQAVDTLKKASADGKLTADEAGAALRTAVQEVWTALPDVLRALLTAAAGSEEAAQDAYVRPQVERQVQGAPRSLAALALPDAPPLEHIFKPSVTPAQVTAARARLGL</sequence>
<geneLocation type="plasmid" evidence="2 3">
    <name>pDGEO02</name>
</geneLocation>
<dbReference type="RefSeq" id="WP_012173323.1">
    <property type="nucleotide sequence ID" value="NC_009939.1"/>
</dbReference>
<dbReference type="EMBL" id="CP000856">
    <property type="protein sequence ID" value="ABW35064.1"/>
    <property type="molecule type" value="Genomic_DNA"/>
</dbReference>
<evidence type="ECO:0000313" key="3">
    <source>
        <dbReference type="Proteomes" id="UP000002431"/>
    </source>
</evidence>
<dbReference type="HOGENOM" id="CLU_1218174_0_0_0"/>
<organism evidence="2 3">
    <name type="scientific">Deinococcus geothermalis (strain DSM 11300 / CIP 105573 / AG-3a)</name>
    <dbReference type="NCBI Taxonomy" id="319795"/>
    <lineage>
        <taxon>Bacteria</taxon>
        <taxon>Thermotogati</taxon>
        <taxon>Deinococcota</taxon>
        <taxon>Deinococci</taxon>
        <taxon>Deinococcales</taxon>
        <taxon>Deinococcaceae</taxon>
        <taxon>Deinococcus</taxon>
    </lineage>
</organism>
<reference evidence="2" key="1">
    <citation type="submission" date="2007-10" db="EMBL/GenBank/DDBJ databases">
        <title>Complete sequence of Plasmid2 pDGEO02 of Deinococcus geothermalis DSM 11300.</title>
        <authorList>
            <consortium name="US DOE Joint Genome Institute"/>
            <person name="Copeland A."/>
            <person name="Lucas S."/>
            <person name="Lapidus A."/>
            <person name="Barry K."/>
            <person name="Detter J.C."/>
            <person name="Glavina del Rio T."/>
            <person name="Hammon N."/>
            <person name="Israni S."/>
            <person name="Dalin E."/>
            <person name="Tice H."/>
            <person name="Pitluck S."/>
            <person name="Brettin T."/>
            <person name="Bruce D."/>
            <person name="Han C."/>
            <person name="Tapia R."/>
            <person name="Saunders E."/>
            <person name="Gilna P."/>
            <person name="Schmutz J."/>
            <person name="Larimer F."/>
            <person name="Land M."/>
            <person name="Hauser L."/>
            <person name="Kyrpides N."/>
            <person name="Kim E."/>
            <person name="Daly M.J."/>
            <person name="Fredrickson J.K."/>
            <person name="Makarova K.S."/>
            <person name="Gaidamakova E.K."/>
            <person name="Zhai M."/>
            <person name="Richardson P."/>
        </authorList>
    </citation>
    <scope>NUCLEOTIDE SEQUENCE [LARGE SCALE GENOMIC DNA]</scope>
    <source>
        <strain evidence="2">DSM 11300</strain>
        <plasmid evidence="2">pDGEO02</plasmid>
    </source>
</reference>
<proteinExistence type="predicted"/>
<accession>A8ZRF5</accession>
<dbReference type="KEGG" id="dge:Dgeo_3023"/>
<evidence type="ECO:0000256" key="1">
    <source>
        <dbReference type="SAM" id="Phobius"/>
    </source>
</evidence>
<gene>
    <name evidence="2" type="ORF">Dgeo_3023</name>
</gene>
<protein>
    <submittedName>
        <fullName evidence="2">Uncharacterized protein</fullName>
    </submittedName>
</protein>
<feature type="transmembrane region" description="Helical" evidence="1">
    <location>
        <begin position="69"/>
        <end position="89"/>
    </location>
</feature>
<keyword evidence="3" id="KW-1185">Reference proteome</keyword>
<dbReference type="AlphaFoldDB" id="A8ZRF5"/>
<dbReference type="Proteomes" id="UP000002431">
    <property type="component" value="Plasmid pDGEO02"/>
</dbReference>
<keyword evidence="1" id="KW-0812">Transmembrane</keyword>
<keyword evidence="2" id="KW-0614">Plasmid</keyword>